<dbReference type="SUPFAM" id="SSF53335">
    <property type="entry name" value="S-adenosyl-L-methionine-dependent methyltransferases"/>
    <property type="match status" value="1"/>
</dbReference>
<reference evidence="3" key="1">
    <citation type="submission" date="2023-07" db="EMBL/GenBank/DDBJ databases">
        <title>30 novel species of actinomycetes from the DSMZ collection.</title>
        <authorList>
            <person name="Nouioui I."/>
        </authorList>
    </citation>
    <scope>NUCLEOTIDE SEQUENCE [LARGE SCALE GENOMIC DNA]</scope>
    <source>
        <strain evidence="3">DSM 44918</strain>
    </source>
</reference>
<keyword evidence="3" id="KW-1185">Reference proteome</keyword>
<proteinExistence type="predicted"/>
<evidence type="ECO:0000313" key="2">
    <source>
        <dbReference type="EMBL" id="MDT0319792.1"/>
    </source>
</evidence>
<dbReference type="Gene3D" id="2.20.130.10">
    <property type="entry name" value="CAC2371-like domains"/>
    <property type="match status" value="1"/>
</dbReference>
<dbReference type="EMBL" id="JAVREM010000017">
    <property type="protein sequence ID" value="MDT0319792.1"/>
    <property type="molecule type" value="Genomic_DNA"/>
</dbReference>
<sequence>MYEAEDAEIYDLVHQGRGKDYAAEAEHLREVIRSRKPDASSLLDVACGTGLHLAHLSREFDEVEGLDRSMDMLTRAQRRLPDVRLNLGDMRSFDLGRTFDAVTCLFASVGHLSTVAELADALRCFARHAAERRGVVVIDPWWFPETFTPHHVAGDVVTADHRTVARVSHSSVEGRASRMDVHYLIADPKNGVRHLTESTLITLFTRDEYEDAFDRAGLTPTYLQGGLSGRGLFVGVRR</sequence>
<evidence type="ECO:0000313" key="3">
    <source>
        <dbReference type="Proteomes" id="UP001183420"/>
    </source>
</evidence>
<gene>
    <name evidence="2" type="ORF">RNC47_15745</name>
</gene>
<comment type="caution">
    <text evidence="2">The sequence shown here is derived from an EMBL/GenBank/DDBJ whole genome shotgun (WGS) entry which is preliminary data.</text>
</comment>
<protein>
    <submittedName>
        <fullName evidence="2">Class I SAM-dependent methyltransferase</fullName>
        <ecNumber evidence="2">2.1.1.-</ecNumber>
    </submittedName>
</protein>
<accession>A0ABU2LQB8</accession>
<dbReference type="InterPro" id="IPR041698">
    <property type="entry name" value="Methyltransf_25"/>
</dbReference>
<dbReference type="GO" id="GO:0032259">
    <property type="term" value="P:methylation"/>
    <property type="evidence" value="ECO:0007669"/>
    <property type="project" value="UniProtKB-KW"/>
</dbReference>
<keyword evidence="2" id="KW-0808">Transferase</keyword>
<dbReference type="EC" id="2.1.1.-" evidence="2"/>
<evidence type="ECO:0000259" key="1">
    <source>
        <dbReference type="Pfam" id="PF13649"/>
    </source>
</evidence>
<dbReference type="InterPro" id="IPR029063">
    <property type="entry name" value="SAM-dependent_MTases_sf"/>
</dbReference>
<dbReference type="Proteomes" id="UP001183420">
    <property type="component" value="Unassembled WGS sequence"/>
</dbReference>
<dbReference type="CDD" id="cd02440">
    <property type="entry name" value="AdoMet_MTases"/>
    <property type="match status" value="1"/>
</dbReference>
<feature type="domain" description="Methyltransferase" evidence="1">
    <location>
        <begin position="43"/>
        <end position="128"/>
    </location>
</feature>
<dbReference type="Gene3D" id="3.40.50.150">
    <property type="entry name" value="Vaccinia Virus protein VP39"/>
    <property type="match status" value="1"/>
</dbReference>
<dbReference type="RefSeq" id="WP_311599279.1">
    <property type="nucleotide sequence ID" value="NZ_JAVREM010000017.1"/>
</dbReference>
<name>A0ABU2LQB8_9ACTN</name>
<dbReference type="Pfam" id="PF13649">
    <property type="entry name" value="Methyltransf_25"/>
    <property type="match status" value="1"/>
</dbReference>
<dbReference type="GO" id="GO:0008168">
    <property type="term" value="F:methyltransferase activity"/>
    <property type="evidence" value="ECO:0007669"/>
    <property type="project" value="UniProtKB-KW"/>
</dbReference>
<organism evidence="2 3">
    <name type="scientific">Streptomyces millisiae</name>
    <dbReference type="NCBI Taxonomy" id="3075542"/>
    <lineage>
        <taxon>Bacteria</taxon>
        <taxon>Bacillati</taxon>
        <taxon>Actinomycetota</taxon>
        <taxon>Actinomycetes</taxon>
        <taxon>Kitasatosporales</taxon>
        <taxon>Streptomycetaceae</taxon>
        <taxon>Streptomyces</taxon>
    </lineage>
</organism>
<keyword evidence="2" id="KW-0489">Methyltransferase</keyword>